<feature type="compositionally biased region" description="Low complexity" evidence="1">
    <location>
        <begin position="117"/>
        <end position="126"/>
    </location>
</feature>
<sequence>MHASRVSSLRPNLRAAFRQRTPWQFTQSTGRRGYETLQERIATGSDRPWQIAALAVTVPGVLYLRSGGVRPGPSRGAPAGEEKVVEQVAAPSRESEAESTPQAKFEAAVEKTRNSDSESASSSDSEGATTPSSASSDSEQGEARQLGEPTDSLAEKPIGLQASQQEEPTEK</sequence>
<reference evidence="2" key="1">
    <citation type="journal article" date="2023" name="Mol. Phylogenet. Evol.">
        <title>Genome-scale phylogeny and comparative genomics of the fungal order Sordariales.</title>
        <authorList>
            <person name="Hensen N."/>
            <person name="Bonometti L."/>
            <person name="Westerberg I."/>
            <person name="Brannstrom I.O."/>
            <person name="Guillou S."/>
            <person name="Cros-Aarteil S."/>
            <person name="Calhoun S."/>
            <person name="Haridas S."/>
            <person name="Kuo A."/>
            <person name="Mondo S."/>
            <person name="Pangilinan J."/>
            <person name="Riley R."/>
            <person name="LaButti K."/>
            <person name="Andreopoulos B."/>
            <person name="Lipzen A."/>
            <person name="Chen C."/>
            <person name="Yan M."/>
            <person name="Daum C."/>
            <person name="Ng V."/>
            <person name="Clum A."/>
            <person name="Steindorff A."/>
            <person name="Ohm R.A."/>
            <person name="Martin F."/>
            <person name="Silar P."/>
            <person name="Natvig D.O."/>
            <person name="Lalanne C."/>
            <person name="Gautier V."/>
            <person name="Ament-Velasquez S.L."/>
            <person name="Kruys A."/>
            <person name="Hutchinson M.I."/>
            <person name="Powell A.J."/>
            <person name="Barry K."/>
            <person name="Miller A.N."/>
            <person name="Grigoriev I.V."/>
            <person name="Debuchy R."/>
            <person name="Gladieux P."/>
            <person name="Hiltunen Thoren M."/>
            <person name="Johannesson H."/>
        </authorList>
    </citation>
    <scope>NUCLEOTIDE SEQUENCE</scope>
    <source>
        <strain evidence="2">CBS 731.68</strain>
    </source>
</reference>
<feature type="compositionally biased region" description="Polar residues" evidence="1">
    <location>
        <begin position="161"/>
        <end position="171"/>
    </location>
</feature>
<protein>
    <submittedName>
        <fullName evidence="2">Uncharacterized protein</fullName>
    </submittedName>
</protein>
<keyword evidence="3" id="KW-1185">Reference proteome</keyword>
<evidence type="ECO:0000256" key="1">
    <source>
        <dbReference type="SAM" id="MobiDB-lite"/>
    </source>
</evidence>
<evidence type="ECO:0000313" key="2">
    <source>
        <dbReference type="EMBL" id="KAK4122235.1"/>
    </source>
</evidence>
<feature type="compositionally biased region" description="Basic and acidic residues" evidence="1">
    <location>
        <begin position="107"/>
        <end position="116"/>
    </location>
</feature>
<name>A0AAN6TWS4_9PEZI</name>
<reference evidence="2" key="2">
    <citation type="submission" date="2023-05" db="EMBL/GenBank/DDBJ databases">
        <authorList>
            <consortium name="Lawrence Berkeley National Laboratory"/>
            <person name="Steindorff A."/>
            <person name="Hensen N."/>
            <person name="Bonometti L."/>
            <person name="Westerberg I."/>
            <person name="Brannstrom I.O."/>
            <person name="Guillou S."/>
            <person name="Cros-Aarteil S."/>
            <person name="Calhoun S."/>
            <person name="Haridas S."/>
            <person name="Kuo A."/>
            <person name="Mondo S."/>
            <person name="Pangilinan J."/>
            <person name="Riley R."/>
            <person name="Labutti K."/>
            <person name="Andreopoulos B."/>
            <person name="Lipzen A."/>
            <person name="Chen C."/>
            <person name="Yanf M."/>
            <person name="Daum C."/>
            <person name="Ng V."/>
            <person name="Clum A."/>
            <person name="Ohm R."/>
            <person name="Martin F."/>
            <person name="Silar P."/>
            <person name="Natvig D."/>
            <person name="Lalanne C."/>
            <person name="Gautier V."/>
            <person name="Ament-Velasquez S.L."/>
            <person name="Kruys A."/>
            <person name="Hutchinson M.I."/>
            <person name="Powell A.J."/>
            <person name="Barry K."/>
            <person name="Miller A.N."/>
            <person name="Grigoriev I.V."/>
            <person name="Debuchy R."/>
            <person name="Gladieux P."/>
            <person name="Thoren M.H."/>
            <person name="Johannesson H."/>
        </authorList>
    </citation>
    <scope>NUCLEOTIDE SEQUENCE</scope>
    <source>
        <strain evidence="2">CBS 731.68</strain>
    </source>
</reference>
<feature type="compositionally biased region" description="Polar residues" evidence="1">
    <location>
        <begin position="127"/>
        <end position="138"/>
    </location>
</feature>
<dbReference type="GeneID" id="87833217"/>
<organism evidence="2 3">
    <name type="scientific">Parathielavia appendiculata</name>
    <dbReference type="NCBI Taxonomy" id="2587402"/>
    <lineage>
        <taxon>Eukaryota</taxon>
        <taxon>Fungi</taxon>
        <taxon>Dikarya</taxon>
        <taxon>Ascomycota</taxon>
        <taxon>Pezizomycotina</taxon>
        <taxon>Sordariomycetes</taxon>
        <taxon>Sordariomycetidae</taxon>
        <taxon>Sordariales</taxon>
        <taxon>Chaetomiaceae</taxon>
        <taxon>Parathielavia</taxon>
    </lineage>
</organism>
<feature type="region of interest" description="Disordered" evidence="1">
    <location>
        <begin position="65"/>
        <end position="171"/>
    </location>
</feature>
<dbReference type="EMBL" id="MU853231">
    <property type="protein sequence ID" value="KAK4122235.1"/>
    <property type="molecule type" value="Genomic_DNA"/>
</dbReference>
<gene>
    <name evidence="2" type="ORF">N657DRAFT_682035</name>
</gene>
<dbReference type="Proteomes" id="UP001302602">
    <property type="component" value="Unassembled WGS sequence"/>
</dbReference>
<feature type="compositionally biased region" description="Low complexity" evidence="1">
    <location>
        <begin position="65"/>
        <end position="79"/>
    </location>
</feature>
<accession>A0AAN6TWS4</accession>
<comment type="caution">
    <text evidence="2">The sequence shown here is derived from an EMBL/GenBank/DDBJ whole genome shotgun (WGS) entry which is preliminary data.</text>
</comment>
<evidence type="ECO:0000313" key="3">
    <source>
        <dbReference type="Proteomes" id="UP001302602"/>
    </source>
</evidence>
<proteinExistence type="predicted"/>
<dbReference type="RefSeq" id="XP_062646006.1">
    <property type="nucleotide sequence ID" value="XM_062796449.1"/>
</dbReference>
<dbReference type="AlphaFoldDB" id="A0AAN6TWS4"/>